<gene>
    <name evidence="1" type="ORF">ABWT76_000829</name>
</gene>
<accession>A0AAU8JGQ6</accession>
<evidence type="ECO:0000313" key="1">
    <source>
        <dbReference type="EMBL" id="XCM38010.1"/>
    </source>
</evidence>
<protein>
    <submittedName>
        <fullName evidence="1">Uncharacterized protein</fullName>
    </submittedName>
</protein>
<name>A0AAU8JGQ6_9CYAN</name>
<proteinExistence type="predicted"/>
<dbReference type="EMBL" id="CP159837">
    <property type="protein sequence ID" value="XCM38010.1"/>
    <property type="molecule type" value="Genomic_DNA"/>
</dbReference>
<dbReference type="RefSeq" id="WP_242050042.1">
    <property type="nucleotide sequence ID" value="NZ_CP159837.1"/>
</dbReference>
<organism evidence="1">
    <name type="scientific">Planktothricoides raciborskii GIHE-MW2</name>
    <dbReference type="NCBI Taxonomy" id="2792601"/>
    <lineage>
        <taxon>Bacteria</taxon>
        <taxon>Bacillati</taxon>
        <taxon>Cyanobacteriota</taxon>
        <taxon>Cyanophyceae</taxon>
        <taxon>Oscillatoriophycideae</taxon>
        <taxon>Oscillatoriales</taxon>
        <taxon>Oscillatoriaceae</taxon>
        <taxon>Planktothricoides</taxon>
    </lineage>
</organism>
<sequence length="461" mass="54174">MSLGSIINGIAKVASAIAPGLMAINQTRSITTQAKSVELAQQRDHANFELGIKRMEFDAKMELARQAVRARERQEDKEFSLQLKQIEAETLIQQEKMRQVFNALEAQKQREFTESIEQFKAELQIALQADSIAFQRWKTETDRQFSLEITLLNAQINRQRDKQNRDDQRRDRNNPVFSVADDILKTVENRSEIPLTVFFSPPVLRYDPLPNATAQSQFPMMEATLSGALRELFEQYTQKQRPIKFMAGEWVTKNRRAESAVNDIFRELNSIPVLVLETEVEESFFNINIGFWNNDFDDARFKTVVRKFRWQDTISEISQNLLKKWQLEGRQIQTDYDRAEFSRRSRETFTHYMELLHCIHVGMVTDEYFLIYAPNRQLPLLPSLLSDLFDEANLPDEERLNLTKAVIDYSNQLFDALEQIEPAIMIDLRLQWANILQNIRSRYTFEEQVEKIMQTWLKQRK</sequence>
<reference evidence="1" key="1">
    <citation type="submission" date="2024-07" db="EMBL/GenBank/DDBJ databases">
        <authorList>
            <person name="Kim Y.J."/>
            <person name="Jeong J.Y."/>
        </authorList>
    </citation>
    <scope>NUCLEOTIDE SEQUENCE</scope>
    <source>
        <strain evidence="1">GIHE-MW2</strain>
    </source>
</reference>
<dbReference type="AlphaFoldDB" id="A0AAU8JGQ6"/>